<proteinExistence type="predicted"/>
<name>A0A139A6S6_GONPJ</name>
<dbReference type="SUPFAM" id="SSF53098">
    <property type="entry name" value="Ribonuclease H-like"/>
    <property type="match status" value="1"/>
</dbReference>
<dbReference type="Proteomes" id="UP000070544">
    <property type="component" value="Unassembled WGS sequence"/>
</dbReference>
<keyword evidence="2" id="KW-1185">Reference proteome</keyword>
<protein>
    <recommendedName>
        <fullName evidence="3">hAT-like transposase RNase-H fold domain-containing protein</fullName>
    </recommendedName>
</protein>
<evidence type="ECO:0000313" key="1">
    <source>
        <dbReference type="EMBL" id="KXS12471.1"/>
    </source>
</evidence>
<accession>A0A139A6S6</accession>
<dbReference type="OrthoDB" id="2432695at2759"/>
<organism evidence="1 2">
    <name type="scientific">Gonapodya prolifera (strain JEL478)</name>
    <name type="common">Monoblepharis prolifera</name>
    <dbReference type="NCBI Taxonomy" id="1344416"/>
    <lineage>
        <taxon>Eukaryota</taxon>
        <taxon>Fungi</taxon>
        <taxon>Fungi incertae sedis</taxon>
        <taxon>Chytridiomycota</taxon>
        <taxon>Chytridiomycota incertae sedis</taxon>
        <taxon>Monoblepharidomycetes</taxon>
        <taxon>Monoblepharidales</taxon>
        <taxon>Gonapodyaceae</taxon>
        <taxon>Gonapodya</taxon>
    </lineage>
</organism>
<gene>
    <name evidence="1" type="ORF">M427DRAFT_34825</name>
</gene>
<evidence type="ECO:0008006" key="3">
    <source>
        <dbReference type="Google" id="ProtNLM"/>
    </source>
</evidence>
<reference evidence="1 2" key="1">
    <citation type="journal article" date="2015" name="Genome Biol. Evol.">
        <title>Phylogenomic analyses indicate that early fungi evolved digesting cell walls of algal ancestors of land plants.</title>
        <authorList>
            <person name="Chang Y."/>
            <person name="Wang S."/>
            <person name="Sekimoto S."/>
            <person name="Aerts A.L."/>
            <person name="Choi C."/>
            <person name="Clum A."/>
            <person name="LaButti K.M."/>
            <person name="Lindquist E.A."/>
            <person name="Yee Ngan C."/>
            <person name="Ohm R.A."/>
            <person name="Salamov A.A."/>
            <person name="Grigoriev I.V."/>
            <person name="Spatafora J.W."/>
            <person name="Berbee M.L."/>
        </authorList>
    </citation>
    <scope>NUCLEOTIDE SEQUENCE [LARGE SCALE GENOMIC DNA]</scope>
    <source>
        <strain evidence="1 2">JEL478</strain>
    </source>
</reference>
<dbReference type="EMBL" id="KQ965788">
    <property type="protein sequence ID" value="KXS12471.1"/>
    <property type="molecule type" value="Genomic_DNA"/>
</dbReference>
<dbReference type="AlphaFoldDB" id="A0A139A6S6"/>
<dbReference type="InterPro" id="IPR012337">
    <property type="entry name" value="RNaseH-like_sf"/>
</dbReference>
<evidence type="ECO:0000313" key="2">
    <source>
        <dbReference type="Proteomes" id="UP000070544"/>
    </source>
</evidence>
<sequence length="132" mass="14843">MAVDFSKVNSRICCFAHILHLAVWAGLKKLRLPTVDDKDIVGGNNGPVKKDSAEVEKLFALDMGLQEWKLTDKDWNYLEKVQCLLEPLAQALSLVESAVYQTLVMVVPIFNIVMDKLEDADIELLLVLSTVW</sequence>